<organism evidence="2 3">
    <name type="scientific">Halorubrum rubrum</name>
    <dbReference type="NCBI Taxonomy" id="1126240"/>
    <lineage>
        <taxon>Archaea</taxon>
        <taxon>Methanobacteriati</taxon>
        <taxon>Methanobacteriota</taxon>
        <taxon>Stenosarchaea group</taxon>
        <taxon>Halobacteria</taxon>
        <taxon>Halobacteriales</taxon>
        <taxon>Haloferacaceae</taxon>
        <taxon>Halorubrum</taxon>
    </lineage>
</organism>
<keyword evidence="3" id="KW-1185">Reference proteome</keyword>
<evidence type="ECO:0000313" key="2">
    <source>
        <dbReference type="EMBL" id="MFC5279615.1"/>
    </source>
</evidence>
<gene>
    <name evidence="2" type="ORF">ACFPM1_12735</name>
</gene>
<evidence type="ECO:0000256" key="1">
    <source>
        <dbReference type="SAM" id="MobiDB-lite"/>
    </source>
</evidence>
<protein>
    <submittedName>
        <fullName evidence="2">KEOPS complex subunit Pcc1</fullName>
    </submittedName>
</protein>
<reference evidence="2 3" key="1">
    <citation type="journal article" date="2019" name="Int. J. Syst. Evol. Microbiol.">
        <title>The Global Catalogue of Microorganisms (GCM) 10K type strain sequencing project: providing services to taxonomists for standard genome sequencing and annotation.</title>
        <authorList>
            <consortium name="The Broad Institute Genomics Platform"/>
            <consortium name="The Broad Institute Genome Sequencing Center for Infectious Disease"/>
            <person name="Wu L."/>
            <person name="Ma J."/>
        </authorList>
    </citation>
    <scope>NUCLEOTIDE SEQUENCE [LARGE SCALE GENOMIC DNA]</scope>
    <source>
        <strain evidence="2 3">CGMCC 1.12124</strain>
    </source>
</reference>
<dbReference type="RefSeq" id="WP_256411473.1">
    <property type="nucleotide sequence ID" value="NZ_JANHDM010000004.1"/>
</dbReference>
<feature type="region of interest" description="Disordered" evidence="1">
    <location>
        <begin position="1"/>
        <end position="30"/>
    </location>
</feature>
<feature type="region of interest" description="Disordered" evidence="1">
    <location>
        <begin position="95"/>
        <end position="129"/>
    </location>
</feature>
<dbReference type="EMBL" id="JBHSKY010000015">
    <property type="protein sequence ID" value="MFC5279615.1"/>
    <property type="molecule type" value="Genomic_DNA"/>
</dbReference>
<accession>A0ABD5R3P2</accession>
<feature type="compositionally biased region" description="Basic and acidic residues" evidence="1">
    <location>
        <begin position="114"/>
        <end position="129"/>
    </location>
</feature>
<name>A0ABD5R3P2_9EURY</name>
<dbReference type="AlphaFoldDB" id="A0ABD5R3P2"/>
<evidence type="ECO:0000313" key="3">
    <source>
        <dbReference type="Proteomes" id="UP001596118"/>
    </source>
</evidence>
<sequence>MSDDPVADGSAVATDGEAPAAGRGGSRTAAVRTTHADADLVAAALAPDDTDSMAVRVDGDAIDCRIERPTTGGLRSTVDDYVVNLRVAERIVERAREHRTADRAVGDETTADAAETRDTDTDTHTDTNT</sequence>
<dbReference type="Proteomes" id="UP001596118">
    <property type="component" value="Unassembled WGS sequence"/>
</dbReference>
<dbReference type="NCBIfam" id="NF011470">
    <property type="entry name" value="PRK14887.1"/>
    <property type="match status" value="1"/>
</dbReference>
<proteinExistence type="predicted"/>
<comment type="caution">
    <text evidence="2">The sequence shown here is derived from an EMBL/GenBank/DDBJ whole genome shotgun (WGS) entry which is preliminary data.</text>
</comment>
<feature type="compositionally biased region" description="Basic and acidic residues" evidence="1">
    <location>
        <begin position="95"/>
        <end position="106"/>
    </location>
</feature>